<accession>A0A370GK20</accession>
<dbReference type="RefSeq" id="WP_114745677.1">
    <property type="nucleotide sequence ID" value="NZ_QQAY01000005.1"/>
</dbReference>
<dbReference type="PANTHER" id="PTHR31088">
    <property type="entry name" value="MEMBRANE-ASSOCIATED PROTEIN VIPP1, CHLOROPLASTIC"/>
    <property type="match status" value="1"/>
</dbReference>
<gene>
    <name evidence="3" type="ORF">DFR59_105134</name>
</gene>
<dbReference type="InterPro" id="IPR007157">
    <property type="entry name" value="PspA_VIPP1"/>
</dbReference>
<organism evidence="3 4">
    <name type="scientific">Falsibacillus pallidus</name>
    <dbReference type="NCBI Taxonomy" id="493781"/>
    <lineage>
        <taxon>Bacteria</taxon>
        <taxon>Bacillati</taxon>
        <taxon>Bacillota</taxon>
        <taxon>Bacilli</taxon>
        <taxon>Bacillales</taxon>
        <taxon>Bacillaceae</taxon>
        <taxon>Falsibacillus</taxon>
    </lineage>
</organism>
<dbReference type="OrthoDB" id="2366053at2"/>
<comment type="similarity">
    <text evidence="1">Belongs to the PspA/Vipp/IM30 family.</text>
</comment>
<feature type="coiled-coil region" evidence="2">
    <location>
        <begin position="104"/>
        <end position="138"/>
    </location>
</feature>
<dbReference type="AlphaFoldDB" id="A0A370GK20"/>
<dbReference type="Proteomes" id="UP000255326">
    <property type="component" value="Unassembled WGS sequence"/>
</dbReference>
<evidence type="ECO:0000256" key="2">
    <source>
        <dbReference type="SAM" id="Coils"/>
    </source>
</evidence>
<evidence type="ECO:0000256" key="1">
    <source>
        <dbReference type="ARBA" id="ARBA00043985"/>
    </source>
</evidence>
<dbReference type="PANTHER" id="PTHR31088:SF6">
    <property type="entry name" value="PHAGE SHOCK PROTEIN A"/>
    <property type="match status" value="1"/>
</dbReference>
<proteinExistence type="inferred from homology"/>
<keyword evidence="2" id="KW-0175">Coiled coil</keyword>
<evidence type="ECO:0000313" key="3">
    <source>
        <dbReference type="EMBL" id="RDI42293.1"/>
    </source>
</evidence>
<name>A0A370GK20_9BACI</name>
<sequence>MGSLFFRIKNSIEADLHDLLDQKEQKNPIAVLNQYLRQCEAEVEKTRKLVERQYLLKEEFVKEHHIAVEMAEKRKYQAEVAEKAGEQELHDFAQKEQLQYEERANALSASLQKASAQLNELERKYESMKHKLKDMNLKRLELMGRENIVRAHHQMNKVLDQSAASAGSNAHFNEMENYLDSLEQKVNSAYYRETIEAKIALLEKEAKNKETHTIS</sequence>
<dbReference type="Pfam" id="PF04012">
    <property type="entry name" value="PspA_IM30"/>
    <property type="match status" value="1"/>
</dbReference>
<comment type="caution">
    <text evidence="3">The sequence shown here is derived from an EMBL/GenBank/DDBJ whole genome shotgun (WGS) entry which is preliminary data.</text>
</comment>
<evidence type="ECO:0000313" key="4">
    <source>
        <dbReference type="Proteomes" id="UP000255326"/>
    </source>
</evidence>
<keyword evidence="4" id="KW-1185">Reference proteome</keyword>
<protein>
    <submittedName>
        <fullName evidence="3">Phage shock protein A (PspA) family protein</fullName>
    </submittedName>
</protein>
<reference evidence="3 4" key="1">
    <citation type="submission" date="2018-07" db="EMBL/GenBank/DDBJ databases">
        <title>Genomic Encyclopedia of Type Strains, Phase IV (KMG-IV): sequencing the most valuable type-strain genomes for metagenomic binning, comparative biology and taxonomic classification.</title>
        <authorList>
            <person name="Goeker M."/>
        </authorList>
    </citation>
    <scope>NUCLEOTIDE SEQUENCE [LARGE SCALE GENOMIC DNA]</scope>
    <source>
        <strain evidence="3 4">DSM 25281</strain>
    </source>
</reference>
<dbReference type="EMBL" id="QQAY01000005">
    <property type="protein sequence ID" value="RDI42293.1"/>
    <property type="molecule type" value="Genomic_DNA"/>
</dbReference>